<dbReference type="EMBL" id="DXCX01000083">
    <property type="protein sequence ID" value="HIY73886.1"/>
    <property type="molecule type" value="Genomic_DNA"/>
</dbReference>
<gene>
    <name evidence="1" type="ORF">H9826_07935</name>
</gene>
<dbReference type="Proteomes" id="UP000886824">
    <property type="component" value="Unassembled WGS sequence"/>
</dbReference>
<evidence type="ECO:0000313" key="1">
    <source>
        <dbReference type="EMBL" id="HIY73886.1"/>
    </source>
</evidence>
<accession>A0A9D2CDG6</accession>
<evidence type="ECO:0000313" key="2">
    <source>
        <dbReference type="Proteomes" id="UP000886824"/>
    </source>
</evidence>
<protein>
    <submittedName>
        <fullName evidence="1">Uncharacterized protein</fullName>
    </submittedName>
</protein>
<dbReference type="AlphaFoldDB" id="A0A9D2CDG6"/>
<sequence>MDDRYANFAEDPVMQAYFSQLPTPIREQIRARKPQPATLEELQRMAEEVKRLF</sequence>
<organism evidence="1 2">
    <name type="scientific">Candidatus Intestinimonas merdavium</name>
    <dbReference type="NCBI Taxonomy" id="2838622"/>
    <lineage>
        <taxon>Bacteria</taxon>
        <taxon>Bacillati</taxon>
        <taxon>Bacillota</taxon>
        <taxon>Clostridia</taxon>
        <taxon>Eubacteriales</taxon>
        <taxon>Intestinimonas</taxon>
    </lineage>
</organism>
<reference evidence="1" key="2">
    <citation type="submission" date="2021-04" db="EMBL/GenBank/DDBJ databases">
        <authorList>
            <person name="Gilroy R."/>
        </authorList>
    </citation>
    <scope>NUCLEOTIDE SEQUENCE</scope>
    <source>
        <strain evidence="1">CHK33-7979</strain>
    </source>
</reference>
<reference evidence="1" key="1">
    <citation type="journal article" date="2021" name="PeerJ">
        <title>Extensive microbial diversity within the chicken gut microbiome revealed by metagenomics and culture.</title>
        <authorList>
            <person name="Gilroy R."/>
            <person name="Ravi A."/>
            <person name="Getino M."/>
            <person name="Pursley I."/>
            <person name="Horton D.L."/>
            <person name="Alikhan N.F."/>
            <person name="Baker D."/>
            <person name="Gharbi K."/>
            <person name="Hall N."/>
            <person name="Watson M."/>
            <person name="Adriaenssens E.M."/>
            <person name="Foster-Nyarko E."/>
            <person name="Jarju S."/>
            <person name="Secka A."/>
            <person name="Antonio M."/>
            <person name="Oren A."/>
            <person name="Chaudhuri R.R."/>
            <person name="La Ragione R."/>
            <person name="Hildebrand F."/>
            <person name="Pallen M.J."/>
        </authorList>
    </citation>
    <scope>NUCLEOTIDE SEQUENCE</scope>
    <source>
        <strain evidence="1">CHK33-7979</strain>
    </source>
</reference>
<proteinExistence type="predicted"/>
<comment type="caution">
    <text evidence="1">The sequence shown here is derived from an EMBL/GenBank/DDBJ whole genome shotgun (WGS) entry which is preliminary data.</text>
</comment>
<name>A0A9D2CDG6_9FIRM</name>